<evidence type="ECO:0000313" key="3">
    <source>
        <dbReference type="Proteomes" id="UP000265618"/>
    </source>
</evidence>
<dbReference type="AlphaFoldDB" id="A0A9K3CP97"/>
<sequence>MGDVSDVLTELQDRQRSISDARQQCMAQSDTLRTQLESIKRQYSELMDPTLDVTPSASTTDTSTSTRVDMVALRAQAKRVRASRHQQTRALAQFTKSVEAQVHSLSAPILSLPGSLFQPPSPAVIASLTASAASSAPISGALAAAEARRGAEARRDMQAEDTRAHSLRLVLEMVLCERACMAAEDERERAVRRGALYQIRVQRAEAIVAKMRQKRIAMSPYAAGHSSRAAQGPYTHHPYGTQPQHQSQVYTQHMSGTTGGTQTQPLRPLSGAVSASTTQTSSTGIHSSQSQHVGGPTRSPESSNTAALAAIMGPSTTGSASGTGTILRMTGGHTQMGGGQGRGATGAARVEGHQQDAGKSLSNSKA</sequence>
<keyword evidence="3" id="KW-1185">Reference proteome</keyword>
<evidence type="ECO:0000313" key="2">
    <source>
        <dbReference type="EMBL" id="GIQ80177.1"/>
    </source>
</evidence>
<feature type="compositionally biased region" description="Gly residues" evidence="1">
    <location>
        <begin position="334"/>
        <end position="344"/>
    </location>
</feature>
<accession>A0A9K3CP97</accession>
<gene>
    <name evidence="2" type="ORF">KIPB_000934</name>
</gene>
<feature type="compositionally biased region" description="Polar residues" evidence="1">
    <location>
        <begin position="241"/>
        <end position="265"/>
    </location>
</feature>
<proteinExistence type="predicted"/>
<protein>
    <submittedName>
        <fullName evidence="2">Uncharacterized protein</fullName>
    </submittedName>
</protein>
<dbReference type="EMBL" id="BDIP01000117">
    <property type="protein sequence ID" value="GIQ80177.1"/>
    <property type="molecule type" value="Genomic_DNA"/>
</dbReference>
<reference evidence="2 3" key="1">
    <citation type="journal article" date="2018" name="PLoS ONE">
        <title>The draft genome of Kipferlia bialata reveals reductive genome evolution in fornicate parasites.</title>
        <authorList>
            <person name="Tanifuji G."/>
            <person name="Takabayashi S."/>
            <person name="Kume K."/>
            <person name="Takagi M."/>
            <person name="Nakayama T."/>
            <person name="Kamikawa R."/>
            <person name="Inagaki Y."/>
            <person name="Hashimoto T."/>
        </authorList>
    </citation>
    <scope>NUCLEOTIDE SEQUENCE [LARGE SCALE GENOMIC DNA]</scope>
    <source>
        <strain evidence="2">NY0173</strain>
    </source>
</reference>
<feature type="compositionally biased region" description="Low complexity" evidence="1">
    <location>
        <begin position="274"/>
        <end position="283"/>
    </location>
</feature>
<name>A0A9K3CP97_9EUKA</name>
<feature type="compositionally biased region" description="Low complexity" evidence="1">
    <location>
        <begin position="313"/>
        <end position="333"/>
    </location>
</feature>
<evidence type="ECO:0000256" key="1">
    <source>
        <dbReference type="SAM" id="MobiDB-lite"/>
    </source>
</evidence>
<dbReference type="Proteomes" id="UP000265618">
    <property type="component" value="Unassembled WGS sequence"/>
</dbReference>
<feature type="region of interest" description="Disordered" evidence="1">
    <location>
        <begin position="227"/>
        <end position="366"/>
    </location>
</feature>
<comment type="caution">
    <text evidence="2">The sequence shown here is derived from an EMBL/GenBank/DDBJ whole genome shotgun (WGS) entry which is preliminary data.</text>
</comment>
<organism evidence="2 3">
    <name type="scientific">Kipferlia bialata</name>
    <dbReference type="NCBI Taxonomy" id="797122"/>
    <lineage>
        <taxon>Eukaryota</taxon>
        <taxon>Metamonada</taxon>
        <taxon>Carpediemonas-like organisms</taxon>
        <taxon>Kipferlia</taxon>
    </lineage>
</organism>